<reference evidence="1 2" key="1">
    <citation type="submission" date="2016-02" db="EMBL/GenBank/DDBJ databases">
        <title>Genome analysis of coral dinoflagellate symbionts highlights evolutionary adaptations to a symbiotic lifestyle.</title>
        <authorList>
            <person name="Aranda M."/>
            <person name="Li Y."/>
            <person name="Liew Y.J."/>
            <person name="Baumgarten S."/>
            <person name="Simakov O."/>
            <person name="Wilson M."/>
            <person name="Piel J."/>
            <person name="Ashoor H."/>
            <person name="Bougouffa S."/>
            <person name="Bajic V.B."/>
            <person name="Ryu T."/>
            <person name="Ravasi T."/>
            <person name="Bayer T."/>
            <person name="Micklem G."/>
            <person name="Kim H."/>
            <person name="Bhak J."/>
            <person name="Lajeunesse T.C."/>
            <person name="Voolstra C.R."/>
        </authorList>
    </citation>
    <scope>NUCLEOTIDE SEQUENCE [LARGE SCALE GENOMIC DNA]</scope>
    <source>
        <strain evidence="1 2">CCMP2467</strain>
    </source>
</reference>
<feature type="non-terminal residue" evidence="1">
    <location>
        <position position="1"/>
    </location>
</feature>
<evidence type="ECO:0000313" key="1">
    <source>
        <dbReference type="EMBL" id="OLP74200.1"/>
    </source>
</evidence>
<accession>A0A1Q9BUC2</accession>
<proteinExistence type="predicted"/>
<dbReference type="Proteomes" id="UP000186817">
    <property type="component" value="Unassembled WGS sequence"/>
</dbReference>
<keyword evidence="2" id="KW-1185">Reference proteome</keyword>
<dbReference type="EMBL" id="LSRX01004114">
    <property type="protein sequence ID" value="OLP74200.1"/>
    <property type="molecule type" value="Genomic_DNA"/>
</dbReference>
<dbReference type="OrthoDB" id="10576806at2759"/>
<evidence type="ECO:0000313" key="2">
    <source>
        <dbReference type="Proteomes" id="UP000186817"/>
    </source>
</evidence>
<sequence>VCELQKTRVTIPDGCKPGDSFFVNINGQDVLATVPPDAAPGDTVMLQLPASKAHMLFEPD</sequence>
<name>A0A1Q9BUC2_SYMMI</name>
<protein>
    <submittedName>
        <fullName evidence="1">Uncharacterized protein</fullName>
    </submittedName>
</protein>
<comment type="caution">
    <text evidence="1">The sequence shown here is derived from an EMBL/GenBank/DDBJ whole genome shotgun (WGS) entry which is preliminary data.</text>
</comment>
<gene>
    <name evidence="1" type="ORF">AK812_SmicGene46330</name>
</gene>
<organism evidence="1 2">
    <name type="scientific">Symbiodinium microadriaticum</name>
    <name type="common">Dinoflagellate</name>
    <name type="synonym">Zooxanthella microadriatica</name>
    <dbReference type="NCBI Taxonomy" id="2951"/>
    <lineage>
        <taxon>Eukaryota</taxon>
        <taxon>Sar</taxon>
        <taxon>Alveolata</taxon>
        <taxon>Dinophyceae</taxon>
        <taxon>Suessiales</taxon>
        <taxon>Symbiodiniaceae</taxon>
        <taxon>Symbiodinium</taxon>
    </lineage>
</organism>
<dbReference type="AlphaFoldDB" id="A0A1Q9BUC2"/>